<keyword evidence="2" id="KW-1185">Reference proteome</keyword>
<dbReference type="RefSeq" id="WP_345426607.1">
    <property type="nucleotide sequence ID" value="NZ_BAABGT010000106.1"/>
</dbReference>
<evidence type="ECO:0008006" key="3">
    <source>
        <dbReference type="Google" id="ProtNLM"/>
    </source>
</evidence>
<evidence type="ECO:0000313" key="1">
    <source>
        <dbReference type="EMBL" id="GAA4558017.1"/>
    </source>
</evidence>
<comment type="caution">
    <text evidence="1">The sequence shown here is derived from an EMBL/GenBank/DDBJ whole genome shotgun (WGS) entry which is preliminary data.</text>
</comment>
<proteinExistence type="predicted"/>
<dbReference type="EMBL" id="BAABGT010000106">
    <property type="protein sequence ID" value="GAA4558017.1"/>
    <property type="molecule type" value="Genomic_DNA"/>
</dbReference>
<dbReference type="Pfam" id="PF11387">
    <property type="entry name" value="DUF2795"/>
    <property type="match status" value="1"/>
</dbReference>
<gene>
    <name evidence="1" type="ORF">GCM10023175_63500</name>
</gene>
<reference evidence="2" key="1">
    <citation type="journal article" date="2019" name="Int. J. Syst. Evol. Microbiol.">
        <title>The Global Catalogue of Microorganisms (GCM) 10K type strain sequencing project: providing services to taxonomists for standard genome sequencing and annotation.</title>
        <authorList>
            <consortium name="The Broad Institute Genomics Platform"/>
            <consortium name="The Broad Institute Genome Sequencing Center for Infectious Disease"/>
            <person name="Wu L."/>
            <person name="Ma J."/>
        </authorList>
    </citation>
    <scope>NUCLEOTIDE SEQUENCE [LARGE SCALE GENOMIC DNA]</scope>
    <source>
        <strain evidence="2">JCM 17906</strain>
    </source>
</reference>
<dbReference type="InterPro" id="IPR021527">
    <property type="entry name" value="DUF2795"/>
</dbReference>
<evidence type="ECO:0000313" key="2">
    <source>
        <dbReference type="Proteomes" id="UP001501598"/>
    </source>
</evidence>
<name>A0ABP8S2Q2_9PSEU</name>
<protein>
    <recommendedName>
        <fullName evidence="3">DUF2795 domain-containing protein</fullName>
    </recommendedName>
</protein>
<sequence>MYRRTNRADVARIGQVLAGMAYPAAKWQIVAQADHYGADAVTTAQLWSLPSGTYRDLAAVCVGLGLLPVRPGFRQQPEIQSAGRDRR</sequence>
<organism evidence="1 2">
    <name type="scientific">Pseudonocardia xishanensis</name>
    <dbReference type="NCBI Taxonomy" id="630995"/>
    <lineage>
        <taxon>Bacteria</taxon>
        <taxon>Bacillati</taxon>
        <taxon>Actinomycetota</taxon>
        <taxon>Actinomycetes</taxon>
        <taxon>Pseudonocardiales</taxon>
        <taxon>Pseudonocardiaceae</taxon>
        <taxon>Pseudonocardia</taxon>
    </lineage>
</organism>
<dbReference type="Proteomes" id="UP001501598">
    <property type="component" value="Unassembled WGS sequence"/>
</dbReference>
<accession>A0ABP8S2Q2</accession>